<evidence type="ECO:0000313" key="10">
    <source>
        <dbReference type="Proteomes" id="UP000638648"/>
    </source>
</evidence>
<dbReference type="Gene3D" id="3.20.20.80">
    <property type="entry name" value="Glycosidases"/>
    <property type="match status" value="1"/>
</dbReference>
<keyword evidence="4" id="KW-0964">Secreted</keyword>
<dbReference type="EMBL" id="JADBEM010000001">
    <property type="protein sequence ID" value="MBE1604758.1"/>
    <property type="molecule type" value="Genomic_DNA"/>
</dbReference>
<evidence type="ECO:0000313" key="9">
    <source>
        <dbReference type="EMBL" id="MBE1604758.1"/>
    </source>
</evidence>
<dbReference type="Proteomes" id="UP000638648">
    <property type="component" value="Unassembled WGS sequence"/>
</dbReference>
<comment type="subcellular location">
    <subcellularLocation>
        <location evidence="2">Secreted</location>
    </subcellularLocation>
</comment>
<name>A0A927RIN8_9ACTN</name>
<sequence length="419" mass="47159">MPPAHTERNHWFVRTSGTGFTYRGKSFGVAGFNNHYLGWGSRAEVDDVLETAKRAGASVVRSILHSVIGSVDESVPNTWNWRSTADSSNLGMHGTYLLSWDSSRHTWAFNDSTITGLGRWDYVIWKAGQLGLKLDIALLDFWQWAGGVQQVCRWFLPDYNVSNDPRRYTFFFTDERTRTFYQNWVGHVLNRRNTLTGRKYKDEPAIFAWDLMNEPEVDNTKTTADGQPLAENWIAEMSAYVKSIDVNHLVCVGGEGFYDRSSFVDPARELAIPTVDFGTWHTYPDYHGLTPGQVVDLIHRHSETARKAGKPVLLQEFSYSALHDDQAEALRSWVDAIAQDESSAGWLYWRLVGRVISAPTRDFPAAEDDPLDGFAPDNGEHFDVAANPDATPATVWGSMQVLATAGREFTNRNAPAEKL</sequence>
<evidence type="ECO:0000256" key="7">
    <source>
        <dbReference type="ARBA" id="ARBA00023295"/>
    </source>
</evidence>
<dbReference type="EC" id="3.2.1.78" evidence="3"/>
<keyword evidence="7 9" id="KW-0326">Glycosidase</keyword>
<dbReference type="GO" id="GO:0000272">
    <property type="term" value="P:polysaccharide catabolic process"/>
    <property type="evidence" value="ECO:0007669"/>
    <property type="project" value="InterPro"/>
</dbReference>
<dbReference type="Pfam" id="PF26410">
    <property type="entry name" value="GH5_mannosidase"/>
    <property type="match status" value="1"/>
</dbReference>
<evidence type="ECO:0000259" key="8">
    <source>
        <dbReference type="Pfam" id="PF26410"/>
    </source>
</evidence>
<accession>A0A927RIN8</accession>
<comment type="caution">
    <text evidence="9">The sequence shown here is derived from an EMBL/GenBank/DDBJ whole genome shotgun (WGS) entry which is preliminary data.</text>
</comment>
<evidence type="ECO:0000256" key="1">
    <source>
        <dbReference type="ARBA" id="ARBA00001678"/>
    </source>
</evidence>
<dbReference type="InterPro" id="IPR001547">
    <property type="entry name" value="Glyco_hydro_5"/>
</dbReference>
<dbReference type="PANTHER" id="PTHR31451">
    <property type="match status" value="1"/>
</dbReference>
<evidence type="ECO:0000256" key="5">
    <source>
        <dbReference type="ARBA" id="ARBA00022729"/>
    </source>
</evidence>
<dbReference type="InterPro" id="IPR017853">
    <property type="entry name" value="GH"/>
</dbReference>
<evidence type="ECO:0000256" key="3">
    <source>
        <dbReference type="ARBA" id="ARBA00012706"/>
    </source>
</evidence>
<keyword evidence="6 9" id="KW-0378">Hydrolase</keyword>
<dbReference type="PANTHER" id="PTHR31451:SF39">
    <property type="entry name" value="MANNAN ENDO-1,4-BETA-MANNOSIDASE 1"/>
    <property type="match status" value="1"/>
</dbReference>
<feature type="domain" description="Glycoside hydrolase family 5" evidence="8">
    <location>
        <begin position="92"/>
        <end position="318"/>
    </location>
</feature>
<keyword evidence="10" id="KW-1185">Reference proteome</keyword>
<dbReference type="AlphaFoldDB" id="A0A927RIN8"/>
<evidence type="ECO:0000256" key="6">
    <source>
        <dbReference type="ARBA" id="ARBA00022801"/>
    </source>
</evidence>
<dbReference type="InterPro" id="IPR045053">
    <property type="entry name" value="MAN-like"/>
</dbReference>
<comment type="catalytic activity">
    <reaction evidence="1">
        <text>Random hydrolysis of (1-&gt;4)-beta-D-mannosidic linkages in mannans, galactomannans and glucomannans.</text>
        <dbReference type="EC" id="3.2.1.78"/>
    </reaction>
</comment>
<reference evidence="9" key="1">
    <citation type="submission" date="2020-10" db="EMBL/GenBank/DDBJ databases">
        <title>Sequencing the genomes of 1000 actinobacteria strains.</title>
        <authorList>
            <person name="Klenk H.-P."/>
        </authorList>
    </citation>
    <scope>NUCLEOTIDE SEQUENCE</scope>
    <source>
        <strain evidence="9">DSM 45354</strain>
    </source>
</reference>
<protein>
    <recommendedName>
        <fullName evidence="3">mannan endo-1,4-beta-mannosidase</fullName>
        <ecNumber evidence="3">3.2.1.78</ecNumber>
    </recommendedName>
</protein>
<evidence type="ECO:0000256" key="2">
    <source>
        <dbReference type="ARBA" id="ARBA00004613"/>
    </source>
</evidence>
<dbReference type="GO" id="GO:0016985">
    <property type="term" value="F:mannan endo-1,4-beta-mannosidase activity"/>
    <property type="evidence" value="ECO:0007669"/>
    <property type="project" value="UniProtKB-EC"/>
</dbReference>
<organism evidence="9 10">
    <name type="scientific">Actinopolymorpha pittospori</name>
    <dbReference type="NCBI Taxonomy" id="648752"/>
    <lineage>
        <taxon>Bacteria</taxon>
        <taxon>Bacillati</taxon>
        <taxon>Actinomycetota</taxon>
        <taxon>Actinomycetes</taxon>
        <taxon>Propionibacteriales</taxon>
        <taxon>Actinopolymorphaceae</taxon>
        <taxon>Actinopolymorpha</taxon>
    </lineage>
</organism>
<evidence type="ECO:0000256" key="4">
    <source>
        <dbReference type="ARBA" id="ARBA00022525"/>
    </source>
</evidence>
<dbReference type="SUPFAM" id="SSF51445">
    <property type="entry name" value="(Trans)glycosidases"/>
    <property type="match status" value="1"/>
</dbReference>
<dbReference type="GO" id="GO:0005576">
    <property type="term" value="C:extracellular region"/>
    <property type="evidence" value="ECO:0007669"/>
    <property type="project" value="UniProtKB-SubCell"/>
</dbReference>
<keyword evidence="5" id="KW-0732">Signal</keyword>
<dbReference type="RefSeq" id="WP_192749234.1">
    <property type="nucleotide sequence ID" value="NZ_BAABJL010000114.1"/>
</dbReference>
<proteinExistence type="predicted"/>
<gene>
    <name evidence="9" type="ORF">HEB94_001606</name>
</gene>